<accession>A0A182WNF1</accession>
<evidence type="ECO:0000313" key="2">
    <source>
        <dbReference type="Proteomes" id="UP000075920"/>
    </source>
</evidence>
<dbReference type="VEuPathDB" id="VectorBase:AMIN014242"/>
<keyword evidence="2" id="KW-1185">Reference proteome</keyword>
<dbReference type="Proteomes" id="UP000075920">
    <property type="component" value="Unassembled WGS sequence"/>
</dbReference>
<dbReference type="EnsemblMetazoa" id="AMIN014242-RA">
    <property type="protein sequence ID" value="AMIN014242-PA"/>
    <property type="gene ID" value="AMIN014242"/>
</dbReference>
<name>A0A182WNF1_9DIPT</name>
<organism evidence="1 2">
    <name type="scientific">Anopheles minimus</name>
    <dbReference type="NCBI Taxonomy" id="112268"/>
    <lineage>
        <taxon>Eukaryota</taxon>
        <taxon>Metazoa</taxon>
        <taxon>Ecdysozoa</taxon>
        <taxon>Arthropoda</taxon>
        <taxon>Hexapoda</taxon>
        <taxon>Insecta</taxon>
        <taxon>Pterygota</taxon>
        <taxon>Neoptera</taxon>
        <taxon>Endopterygota</taxon>
        <taxon>Diptera</taxon>
        <taxon>Nematocera</taxon>
        <taxon>Culicoidea</taxon>
        <taxon>Culicidae</taxon>
        <taxon>Anophelinae</taxon>
        <taxon>Anopheles</taxon>
    </lineage>
</organism>
<dbReference type="AlphaFoldDB" id="A0A182WNF1"/>
<reference evidence="2" key="1">
    <citation type="submission" date="2013-03" db="EMBL/GenBank/DDBJ databases">
        <title>The Genome Sequence of Anopheles minimus MINIMUS1.</title>
        <authorList>
            <consortium name="The Broad Institute Genomics Platform"/>
            <person name="Neafsey D.E."/>
            <person name="Walton C."/>
            <person name="Walker B."/>
            <person name="Young S.K."/>
            <person name="Zeng Q."/>
            <person name="Gargeya S."/>
            <person name="Fitzgerald M."/>
            <person name="Haas B."/>
            <person name="Abouelleil A."/>
            <person name="Allen A.W."/>
            <person name="Alvarado L."/>
            <person name="Arachchi H.M."/>
            <person name="Berlin A.M."/>
            <person name="Chapman S.B."/>
            <person name="Gainer-Dewar J."/>
            <person name="Goldberg J."/>
            <person name="Griggs A."/>
            <person name="Gujja S."/>
            <person name="Hansen M."/>
            <person name="Howarth C."/>
            <person name="Imamovic A."/>
            <person name="Ireland A."/>
            <person name="Larimer J."/>
            <person name="McCowan C."/>
            <person name="Murphy C."/>
            <person name="Pearson M."/>
            <person name="Poon T.W."/>
            <person name="Priest M."/>
            <person name="Roberts A."/>
            <person name="Saif S."/>
            <person name="Shea T."/>
            <person name="Sisk P."/>
            <person name="Sykes S."/>
            <person name="Wortman J."/>
            <person name="Nusbaum C."/>
            <person name="Birren B."/>
        </authorList>
    </citation>
    <scope>NUCLEOTIDE SEQUENCE [LARGE SCALE GENOMIC DNA]</scope>
    <source>
        <strain evidence="2">MINIMUS1</strain>
    </source>
</reference>
<evidence type="ECO:0000313" key="1">
    <source>
        <dbReference type="EnsemblMetazoa" id="AMIN014242-PA"/>
    </source>
</evidence>
<protein>
    <submittedName>
        <fullName evidence="1">Uncharacterized protein</fullName>
    </submittedName>
</protein>
<sequence>TSLWIVLCRFLCLPAEKRHFSSSSNSYLLQILILSQPPFKKPLPIYFLSAVCTYSEGNSLLLLLLRLLCI</sequence>
<reference evidence="1" key="2">
    <citation type="submission" date="2020-05" db="UniProtKB">
        <authorList>
            <consortium name="EnsemblMetazoa"/>
        </authorList>
    </citation>
    <scope>IDENTIFICATION</scope>
    <source>
        <strain evidence="1">MINIMUS1</strain>
    </source>
</reference>
<proteinExistence type="predicted"/>